<dbReference type="InterPro" id="IPR044926">
    <property type="entry name" value="RGS_subdomain_2"/>
</dbReference>
<dbReference type="SMART" id="SM00315">
    <property type="entry name" value="RGS"/>
    <property type="match status" value="1"/>
</dbReference>
<feature type="domain" description="RGS" evidence="2">
    <location>
        <begin position="110"/>
        <end position="225"/>
    </location>
</feature>
<evidence type="ECO:0000313" key="3">
    <source>
        <dbReference type="EMBL" id="GFQ67985.1"/>
    </source>
</evidence>
<evidence type="ECO:0000259" key="2">
    <source>
        <dbReference type="PROSITE" id="PS50132"/>
    </source>
</evidence>
<dbReference type="PANTHER" id="PTHR10845">
    <property type="entry name" value="REGULATOR OF G PROTEIN SIGNALING"/>
    <property type="match status" value="1"/>
</dbReference>
<dbReference type="EMBL" id="BMAO01010560">
    <property type="protein sequence ID" value="GFQ67985.1"/>
    <property type="molecule type" value="Genomic_DNA"/>
</dbReference>
<dbReference type="Gene3D" id="1.10.167.10">
    <property type="entry name" value="Regulator of G-protein Signalling 4, domain 2"/>
    <property type="match status" value="1"/>
</dbReference>
<dbReference type="Proteomes" id="UP000887116">
    <property type="component" value="Unassembled WGS sequence"/>
</dbReference>
<dbReference type="OrthoDB" id="196547at2759"/>
<protein>
    <submittedName>
        <fullName evidence="3">Regulator of G-protein signaling 3</fullName>
    </submittedName>
</protein>
<organism evidence="3 4">
    <name type="scientific">Trichonephila clavata</name>
    <name type="common">Joro spider</name>
    <name type="synonym">Nephila clavata</name>
    <dbReference type="NCBI Taxonomy" id="2740835"/>
    <lineage>
        <taxon>Eukaryota</taxon>
        <taxon>Metazoa</taxon>
        <taxon>Ecdysozoa</taxon>
        <taxon>Arthropoda</taxon>
        <taxon>Chelicerata</taxon>
        <taxon>Arachnida</taxon>
        <taxon>Araneae</taxon>
        <taxon>Araneomorphae</taxon>
        <taxon>Entelegynae</taxon>
        <taxon>Araneoidea</taxon>
        <taxon>Nephilidae</taxon>
        <taxon>Trichonephila</taxon>
    </lineage>
</organism>
<dbReference type="PROSITE" id="PS50132">
    <property type="entry name" value="RGS"/>
    <property type="match status" value="1"/>
</dbReference>
<gene>
    <name evidence="3" type="primary">Rgs3</name>
    <name evidence="3" type="ORF">TNCT_661901</name>
</gene>
<evidence type="ECO:0000256" key="1">
    <source>
        <dbReference type="SAM" id="MobiDB-lite"/>
    </source>
</evidence>
<dbReference type="FunFam" id="1.10.167.10:FF:000001">
    <property type="entry name" value="Putative regulator of g-protein signaling 12"/>
    <property type="match status" value="1"/>
</dbReference>
<dbReference type="SUPFAM" id="SSF48097">
    <property type="entry name" value="Regulator of G-protein signaling, RGS"/>
    <property type="match status" value="1"/>
</dbReference>
<reference evidence="3" key="1">
    <citation type="submission" date="2020-07" db="EMBL/GenBank/DDBJ databases">
        <title>Multicomponent nature underlies the extraordinary mechanical properties of spider dragline silk.</title>
        <authorList>
            <person name="Kono N."/>
            <person name="Nakamura H."/>
            <person name="Mori M."/>
            <person name="Yoshida Y."/>
            <person name="Ohtoshi R."/>
            <person name="Malay A.D."/>
            <person name="Moran D.A.P."/>
            <person name="Tomita M."/>
            <person name="Numata K."/>
            <person name="Arakawa K."/>
        </authorList>
    </citation>
    <scope>NUCLEOTIDE SEQUENCE</scope>
</reference>
<dbReference type="InterPro" id="IPR036305">
    <property type="entry name" value="RGS_sf"/>
</dbReference>
<dbReference type="AlphaFoldDB" id="A0A8X6K7V2"/>
<name>A0A8X6K7V2_TRICU</name>
<dbReference type="PRINTS" id="PR01301">
    <property type="entry name" value="RGSPROTEIN"/>
</dbReference>
<sequence length="234" mass="26868">MCATFKCNLCGSLKLNILFLPTGANLMMVVQAVLQQVLNMQPVTKTKSADSAPCSREDGDEKQKKNRKTLANLQDMKMRLSFLRRRHTDSSLQPSSVRPTPEEAHKWAESFQELTNSKYGLSLFRAFLSREFSEENIEFWLACEDYKRTRANKLIPKARKLYDDFVAVQAPKEVNLDSSMRSAIYEHLQNPDRHSFDSAQRRIQGLMEQDAYVRFLQSDLYTDLVQGNSPNTSS</sequence>
<dbReference type="Pfam" id="PF00615">
    <property type="entry name" value="RGS"/>
    <property type="match status" value="1"/>
</dbReference>
<comment type="caution">
    <text evidence="3">The sequence shown here is derived from an EMBL/GenBank/DDBJ whole genome shotgun (WGS) entry which is preliminary data.</text>
</comment>
<evidence type="ECO:0000313" key="4">
    <source>
        <dbReference type="Proteomes" id="UP000887116"/>
    </source>
</evidence>
<proteinExistence type="predicted"/>
<keyword evidence="4" id="KW-1185">Reference proteome</keyword>
<feature type="region of interest" description="Disordered" evidence="1">
    <location>
        <begin position="45"/>
        <end position="67"/>
    </location>
</feature>
<accession>A0A8X6K7V2</accession>
<dbReference type="PANTHER" id="PTHR10845:SF259">
    <property type="entry name" value="RGS DOMAIN-CONTAINING PROTEIN-RELATED"/>
    <property type="match status" value="1"/>
</dbReference>
<dbReference type="InterPro" id="IPR016137">
    <property type="entry name" value="RGS"/>
</dbReference>